<protein>
    <submittedName>
        <fullName evidence="2">Uncharacterized protein</fullName>
    </submittedName>
</protein>
<name>A0A0E9PTT9_ANGAN</name>
<organism evidence="2">
    <name type="scientific">Anguilla anguilla</name>
    <name type="common">European freshwater eel</name>
    <name type="synonym">Muraena anguilla</name>
    <dbReference type="NCBI Taxonomy" id="7936"/>
    <lineage>
        <taxon>Eukaryota</taxon>
        <taxon>Metazoa</taxon>
        <taxon>Chordata</taxon>
        <taxon>Craniata</taxon>
        <taxon>Vertebrata</taxon>
        <taxon>Euteleostomi</taxon>
        <taxon>Actinopterygii</taxon>
        <taxon>Neopterygii</taxon>
        <taxon>Teleostei</taxon>
        <taxon>Anguilliformes</taxon>
        <taxon>Anguillidae</taxon>
        <taxon>Anguilla</taxon>
    </lineage>
</organism>
<proteinExistence type="predicted"/>
<dbReference type="EMBL" id="GBXM01101324">
    <property type="protein sequence ID" value="JAH07253.1"/>
    <property type="molecule type" value="Transcribed_RNA"/>
</dbReference>
<feature type="compositionally biased region" description="Polar residues" evidence="1">
    <location>
        <begin position="1"/>
        <end position="10"/>
    </location>
</feature>
<reference evidence="2" key="1">
    <citation type="submission" date="2014-11" db="EMBL/GenBank/DDBJ databases">
        <authorList>
            <person name="Amaro Gonzalez C."/>
        </authorList>
    </citation>
    <scope>NUCLEOTIDE SEQUENCE</scope>
</reference>
<reference evidence="2" key="2">
    <citation type="journal article" date="2015" name="Fish Shellfish Immunol.">
        <title>Early steps in the European eel (Anguilla anguilla)-Vibrio vulnificus interaction in the gills: Role of the RtxA13 toxin.</title>
        <authorList>
            <person name="Callol A."/>
            <person name="Pajuelo D."/>
            <person name="Ebbesson L."/>
            <person name="Teles M."/>
            <person name="MacKenzie S."/>
            <person name="Amaro C."/>
        </authorList>
    </citation>
    <scope>NUCLEOTIDE SEQUENCE</scope>
</reference>
<feature type="region of interest" description="Disordered" evidence="1">
    <location>
        <begin position="1"/>
        <end position="30"/>
    </location>
</feature>
<sequence length="30" mass="3455">MVQFNLTVMHQRTPPSPLEISAKFSTHTKK</sequence>
<evidence type="ECO:0000313" key="2">
    <source>
        <dbReference type="EMBL" id="JAH07253.1"/>
    </source>
</evidence>
<accession>A0A0E9PTT9</accession>
<dbReference type="AlphaFoldDB" id="A0A0E9PTT9"/>
<evidence type="ECO:0000256" key="1">
    <source>
        <dbReference type="SAM" id="MobiDB-lite"/>
    </source>
</evidence>